<feature type="compositionally biased region" description="Basic and acidic residues" evidence="3">
    <location>
        <begin position="38"/>
        <end position="57"/>
    </location>
</feature>
<evidence type="ECO:0000259" key="4">
    <source>
        <dbReference type="Pfam" id="PF07808"/>
    </source>
</evidence>
<feature type="compositionally biased region" description="Basic residues" evidence="3">
    <location>
        <begin position="234"/>
        <end position="249"/>
    </location>
</feature>
<feature type="domain" description="RED-like N-terminal" evidence="4">
    <location>
        <begin position="34"/>
        <end position="208"/>
    </location>
</feature>
<dbReference type="Pfam" id="PF07808">
    <property type="entry name" value="RED_N"/>
    <property type="match status" value="1"/>
</dbReference>
<dbReference type="AlphaFoldDB" id="A0A9W5TAS8"/>
<keyword evidence="2" id="KW-0539">Nucleus</keyword>
<reference evidence="5" key="1">
    <citation type="submission" date="2019-12" db="EMBL/GenBank/DDBJ databases">
        <title>Genome sequence of Babesia ovis.</title>
        <authorList>
            <person name="Yamagishi J."/>
            <person name="Sevinc F."/>
            <person name="Xuan X."/>
        </authorList>
    </citation>
    <scope>NUCLEOTIDE SEQUENCE</scope>
    <source>
        <strain evidence="5">Selcuk</strain>
    </source>
</reference>
<feature type="region of interest" description="Disordered" evidence="3">
    <location>
        <begin position="232"/>
        <end position="265"/>
    </location>
</feature>
<accession>A0A9W5TAS8</accession>
<dbReference type="InterPro" id="IPR039896">
    <property type="entry name" value="Red-like"/>
</dbReference>
<feature type="region of interest" description="Disordered" evidence="3">
    <location>
        <begin position="1"/>
        <end position="57"/>
    </location>
</feature>
<evidence type="ECO:0000256" key="1">
    <source>
        <dbReference type="ARBA" id="ARBA00004123"/>
    </source>
</evidence>
<evidence type="ECO:0000313" key="5">
    <source>
        <dbReference type="EMBL" id="GFE53042.1"/>
    </source>
</evidence>
<gene>
    <name evidence="5" type="ORF">BaOVIS_004460</name>
</gene>
<comment type="subcellular location">
    <subcellularLocation>
        <location evidence="1">Nucleus</location>
    </subcellularLocation>
</comment>
<comment type="caution">
    <text evidence="5">The sequence shown here is derived from an EMBL/GenBank/DDBJ whole genome shotgun (WGS) entry which is preliminary data.</text>
</comment>
<organism evidence="5 6">
    <name type="scientific">Babesia ovis</name>
    <dbReference type="NCBI Taxonomy" id="5869"/>
    <lineage>
        <taxon>Eukaryota</taxon>
        <taxon>Sar</taxon>
        <taxon>Alveolata</taxon>
        <taxon>Apicomplexa</taxon>
        <taxon>Aconoidasida</taxon>
        <taxon>Piroplasmida</taxon>
        <taxon>Babesiidae</taxon>
        <taxon>Babesia</taxon>
    </lineage>
</organism>
<dbReference type="GO" id="GO:0005634">
    <property type="term" value="C:nucleus"/>
    <property type="evidence" value="ECO:0007669"/>
    <property type="project" value="UniProtKB-SubCell"/>
</dbReference>
<evidence type="ECO:0000313" key="6">
    <source>
        <dbReference type="Proteomes" id="UP001057455"/>
    </source>
</evidence>
<dbReference type="OrthoDB" id="3366823at2759"/>
<evidence type="ECO:0000256" key="2">
    <source>
        <dbReference type="ARBA" id="ARBA00023242"/>
    </source>
</evidence>
<keyword evidence="6" id="KW-1185">Reference proteome</keyword>
<evidence type="ECO:0000256" key="3">
    <source>
        <dbReference type="SAM" id="MobiDB-lite"/>
    </source>
</evidence>
<dbReference type="EMBL" id="BLIY01000003">
    <property type="protein sequence ID" value="GFE53042.1"/>
    <property type="molecule type" value="Genomic_DNA"/>
</dbReference>
<dbReference type="Proteomes" id="UP001057455">
    <property type="component" value="Unassembled WGS sequence"/>
</dbReference>
<proteinExistence type="predicted"/>
<dbReference type="InterPro" id="IPR012916">
    <property type="entry name" value="RED_N"/>
</dbReference>
<protein>
    <submittedName>
        <fullName evidence="5">RED family protein, putative</fullName>
    </submittedName>
</protein>
<name>A0A9W5TAS8_BABOV</name>
<sequence length="383" mass="44492">MATGGRVLGGRRKNDGSQSYHIYKHDRSDARKRHATAHRRDDVGDHEPEREYRNRALERSQLKDEYYRKVVEEHALLKTQTEEESRYMGGDEEHTHLVKGLDYVLLEKVRRSLVPKVTTESKEQDIQEVGHTELGSYIQKTFLYHTHMHHRHFRDRLFKTYDLLCKGYKLKRNVVGTRTFYNFNLRMEPCSNDVPPTIVSNEDIVTSSTNAELRGYLEPEIRKEITEAFEWHHENRKKPKEKRLPVRPRKGADGGSGDDSDDIFADAGEYRSDELNTADIAKLNENEKYFGDSDDEDNADEGYAGGVRLPTFSRRERRATVTDGYDECYPMAADVDSDDDMNHVNKKVKNDRSEWRKIEKLVADKNTLSMDQLEQISTSKKTG</sequence>
<dbReference type="PANTHER" id="PTHR12765">
    <property type="entry name" value="RED PROTEIN IK FACTOR CYTOKINE IK"/>
    <property type="match status" value="1"/>
</dbReference>